<evidence type="ECO:0000313" key="1">
    <source>
        <dbReference type="EMBL" id="OAV62702.1"/>
    </source>
</evidence>
<evidence type="ECO:0000313" key="2">
    <source>
        <dbReference type="Proteomes" id="UP000078292"/>
    </source>
</evidence>
<name>A0A1B7M276_9MICC</name>
<comment type="caution">
    <text evidence="1">The sequence shown here is derived from an EMBL/GenBank/DDBJ whole genome shotgun (WGS) entry which is preliminary data.</text>
</comment>
<dbReference type="EMBL" id="LXEY01000009">
    <property type="protein sequence ID" value="OAV62702.1"/>
    <property type="molecule type" value="Genomic_DNA"/>
</dbReference>
<sequence>MISNPQVQWSTAVHEADWIAARLAPFDQGTVRSVIPEGFEAYTRLLHPVQKGEDPVRWSQVAAWSQTPVTNDVQFHDIALPPHRPAAPVPWDSSGPAEGTLDASEAAHLVSVLRNHTTTPEHCWFALWNGYGWDGAARFELIGEGEPAHQLEPPIDPVPSEVRDGPLVELPERTYLLFTGPVEAALSFIQEYQQTPNLWWPADRSWCVASEIDLAWTYLSGSASLVDQVLADPALEALPAKPQDRATLRFTGWLDDAVKAAATELLELGHTQIRTAHRTLHASLQRPRLWRNGQLGITSHTDGGSSTAGSQVLFWKSGRATHQELWRNLSLAVAELATL</sequence>
<dbReference type="RefSeq" id="WP_052500039.1">
    <property type="nucleotide sequence ID" value="NZ_LXEY01000009.1"/>
</dbReference>
<proteinExistence type="predicted"/>
<dbReference type="OrthoDB" id="2426596at2"/>
<gene>
    <name evidence="1" type="ORF">A6F49_04970</name>
</gene>
<reference evidence="1 2" key="1">
    <citation type="submission" date="2016-04" db="EMBL/GenBank/DDBJ databases">
        <title>First whole genome shotgun sequence of the bacterium Enteractinococcus sp. strain UASWS1574.</title>
        <authorList>
            <person name="Crovadore J."/>
            <person name="Chablais R."/>
            <person name="Lefort F."/>
        </authorList>
    </citation>
    <scope>NUCLEOTIDE SEQUENCE [LARGE SCALE GENOMIC DNA]</scope>
    <source>
        <strain evidence="1 2">UASWS1574</strain>
    </source>
</reference>
<dbReference type="AlphaFoldDB" id="A0A1B7M276"/>
<keyword evidence="2" id="KW-1185">Reference proteome</keyword>
<organism evidence="1 2">
    <name type="scientific">Enteractinococcus helveticum</name>
    <dbReference type="NCBI Taxonomy" id="1837282"/>
    <lineage>
        <taxon>Bacteria</taxon>
        <taxon>Bacillati</taxon>
        <taxon>Actinomycetota</taxon>
        <taxon>Actinomycetes</taxon>
        <taxon>Micrococcales</taxon>
        <taxon>Micrococcaceae</taxon>
    </lineage>
</organism>
<accession>A0A1B7M276</accession>
<protein>
    <submittedName>
        <fullName evidence="1">Uncharacterized protein</fullName>
    </submittedName>
</protein>
<dbReference type="STRING" id="1837282.A6F49_04970"/>
<dbReference type="Proteomes" id="UP000078292">
    <property type="component" value="Unassembled WGS sequence"/>
</dbReference>